<keyword evidence="5" id="KW-0472">Membrane</keyword>
<dbReference type="RefSeq" id="WP_307411738.1">
    <property type="nucleotide sequence ID" value="NZ_JAUSTW010000007.1"/>
</dbReference>
<keyword evidence="4" id="KW-0720">Serine protease</keyword>
<keyword evidence="2 7" id="KW-0645">Protease</keyword>
<name>A0ABT9XZI2_9BACI</name>
<dbReference type="Gene3D" id="2.40.10.10">
    <property type="entry name" value="Trypsin-like serine proteases"/>
    <property type="match status" value="2"/>
</dbReference>
<dbReference type="Proteomes" id="UP001224122">
    <property type="component" value="Unassembled WGS sequence"/>
</dbReference>
<evidence type="ECO:0000256" key="2">
    <source>
        <dbReference type="ARBA" id="ARBA00022670"/>
    </source>
</evidence>
<accession>A0ABT9XZI2</accession>
<dbReference type="CDD" id="cd06781">
    <property type="entry name" value="cpPDZ_BsHtra-like"/>
    <property type="match status" value="1"/>
</dbReference>
<evidence type="ECO:0000256" key="3">
    <source>
        <dbReference type="ARBA" id="ARBA00022801"/>
    </source>
</evidence>
<dbReference type="PANTHER" id="PTHR43343">
    <property type="entry name" value="PEPTIDASE S12"/>
    <property type="match status" value="1"/>
</dbReference>
<protein>
    <submittedName>
        <fullName evidence="7">Serine protease Do</fullName>
        <ecNumber evidence="7">3.4.21.107</ecNumber>
    </submittedName>
</protein>
<dbReference type="InterPro" id="IPR043504">
    <property type="entry name" value="Peptidase_S1_PA_chymotrypsin"/>
</dbReference>
<comment type="similarity">
    <text evidence="1">Belongs to the peptidase S1C family.</text>
</comment>
<dbReference type="InterPro" id="IPR001478">
    <property type="entry name" value="PDZ"/>
</dbReference>
<dbReference type="Pfam" id="PF13365">
    <property type="entry name" value="Trypsin_2"/>
    <property type="match status" value="1"/>
</dbReference>
<evidence type="ECO:0000256" key="1">
    <source>
        <dbReference type="ARBA" id="ARBA00010541"/>
    </source>
</evidence>
<dbReference type="GO" id="GO:0006508">
    <property type="term" value="P:proteolysis"/>
    <property type="evidence" value="ECO:0007669"/>
    <property type="project" value="UniProtKB-KW"/>
</dbReference>
<dbReference type="Pfam" id="PF13180">
    <property type="entry name" value="PDZ_2"/>
    <property type="match status" value="1"/>
</dbReference>
<sequence>MGYYDDHSQGRYKEQKGSKGRYFISSLAGAIIGALVVVLAIPTLSNQGLLPYKIQTGQNLGTETNNNNQGINTEQVSVKVSTDTTKAVEKTGGAVVGITNIQSTNFWSDSGKSSDQAAGTGSGVIYKKEGNNAFIVTNNHVVEGATKLEVSLNDGTKIPAKLLGTDIWTDLAVLEIDGSKVKEVAEFGNSDALKLGEPVIAIGNPLGPTFSGSVTEGIISGLNRTIPVDINGDGVVDWQAEVLQTDAAINPGNSGGALLNIAGQVVGINSMKISEQSVEGIGLSIPINSAKPIINDLEHYGSVKRPYMGVDLKSVSEIPAYYQQEALKLPGNVTYGVALRQVVPNSPASQAGLKELDVIVELDGEKINDVIDLRKHLYQKKKIGETMKVKFYRAGKLQETTLKLVADTSSQK</sequence>
<gene>
    <name evidence="7" type="ORF">J2S10_004197</name>
</gene>
<evidence type="ECO:0000313" key="8">
    <source>
        <dbReference type="Proteomes" id="UP001224122"/>
    </source>
</evidence>
<evidence type="ECO:0000256" key="5">
    <source>
        <dbReference type="SAM" id="Phobius"/>
    </source>
</evidence>
<dbReference type="Gene3D" id="2.30.42.10">
    <property type="match status" value="1"/>
</dbReference>
<dbReference type="InterPro" id="IPR009003">
    <property type="entry name" value="Peptidase_S1_PA"/>
</dbReference>
<evidence type="ECO:0000256" key="4">
    <source>
        <dbReference type="ARBA" id="ARBA00022825"/>
    </source>
</evidence>
<dbReference type="PANTHER" id="PTHR43343:SF3">
    <property type="entry name" value="PROTEASE DO-LIKE 8, CHLOROPLASTIC"/>
    <property type="match status" value="1"/>
</dbReference>
<keyword evidence="5" id="KW-1133">Transmembrane helix</keyword>
<dbReference type="SMART" id="SM00228">
    <property type="entry name" value="PDZ"/>
    <property type="match status" value="1"/>
</dbReference>
<keyword evidence="5" id="KW-0812">Transmembrane</keyword>
<dbReference type="PRINTS" id="PR00834">
    <property type="entry name" value="PROTEASES2C"/>
</dbReference>
<reference evidence="7 8" key="1">
    <citation type="submission" date="2023-07" db="EMBL/GenBank/DDBJ databases">
        <title>Genomic Encyclopedia of Type Strains, Phase IV (KMG-IV): sequencing the most valuable type-strain genomes for metagenomic binning, comparative biology and taxonomic classification.</title>
        <authorList>
            <person name="Goeker M."/>
        </authorList>
    </citation>
    <scope>NUCLEOTIDE SEQUENCE [LARGE SCALE GENOMIC DNA]</scope>
    <source>
        <strain evidence="7 8">DSM 27594</strain>
    </source>
</reference>
<dbReference type="InterPro" id="IPR001940">
    <property type="entry name" value="Peptidase_S1C"/>
</dbReference>
<comment type="caution">
    <text evidence="7">The sequence shown here is derived from an EMBL/GenBank/DDBJ whole genome shotgun (WGS) entry which is preliminary data.</text>
</comment>
<dbReference type="SUPFAM" id="SSF50156">
    <property type="entry name" value="PDZ domain-like"/>
    <property type="match status" value="1"/>
</dbReference>
<evidence type="ECO:0000259" key="6">
    <source>
        <dbReference type="SMART" id="SM00228"/>
    </source>
</evidence>
<evidence type="ECO:0000313" key="7">
    <source>
        <dbReference type="EMBL" id="MDQ0200995.1"/>
    </source>
</evidence>
<keyword evidence="8" id="KW-1185">Reference proteome</keyword>
<dbReference type="EMBL" id="JAUSTW010000007">
    <property type="protein sequence ID" value="MDQ0200995.1"/>
    <property type="molecule type" value="Genomic_DNA"/>
</dbReference>
<dbReference type="InterPro" id="IPR051201">
    <property type="entry name" value="Chloro_Bact_Ser_Proteases"/>
</dbReference>
<keyword evidence="3 7" id="KW-0378">Hydrolase</keyword>
<proteinExistence type="inferred from homology"/>
<feature type="domain" description="PDZ" evidence="6">
    <location>
        <begin position="306"/>
        <end position="395"/>
    </location>
</feature>
<dbReference type="GO" id="GO:0008233">
    <property type="term" value="F:peptidase activity"/>
    <property type="evidence" value="ECO:0007669"/>
    <property type="project" value="UniProtKB-KW"/>
</dbReference>
<dbReference type="InterPro" id="IPR036034">
    <property type="entry name" value="PDZ_sf"/>
</dbReference>
<feature type="transmembrane region" description="Helical" evidence="5">
    <location>
        <begin position="21"/>
        <end position="41"/>
    </location>
</feature>
<organism evidence="7 8">
    <name type="scientific">Neobacillus ginsengisoli</name>
    <dbReference type="NCBI Taxonomy" id="904295"/>
    <lineage>
        <taxon>Bacteria</taxon>
        <taxon>Bacillati</taxon>
        <taxon>Bacillota</taxon>
        <taxon>Bacilli</taxon>
        <taxon>Bacillales</taxon>
        <taxon>Bacillaceae</taxon>
        <taxon>Neobacillus</taxon>
    </lineage>
</organism>
<dbReference type="SUPFAM" id="SSF50494">
    <property type="entry name" value="Trypsin-like serine proteases"/>
    <property type="match status" value="1"/>
</dbReference>
<dbReference type="EC" id="3.4.21.107" evidence="7"/>